<feature type="active site" description="Proton acceptor" evidence="2">
    <location>
        <position position="195"/>
    </location>
</feature>
<dbReference type="InterPro" id="IPR015422">
    <property type="entry name" value="PyrdxlP-dep_Trfase_small"/>
</dbReference>
<dbReference type="GO" id="GO:0008483">
    <property type="term" value="F:transaminase activity"/>
    <property type="evidence" value="ECO:0007669"/>
    <property type="project" value="TreeGrafter"/>
</dbReference>
<dbReference type="Proteomes" id="UP000233332">
    <property type="component" value="Unassembled WGS sequence"/>
</dbReference>
<dbReference type="EMBL" id="NXGX01000001">
    <property type="protein sequence ID" value="PKR60102.1"/>
    <property type="molecule type" value="Genomic_DNA"/>
</dbReference>
<feature type="modified residue" description="N6-(pyridoxal phosphate)lysine" evidence="3">
    <location>
        <position position="195"/>
    </location>
</feature>
<dbReference type="PANTHER" id="PTHR30244:SF34">
    <property type="entry name" value="DTDP-4-AMINO-4,6-DIDEOXYGALACTOSE TRANSAMINASE"/>
    <property type="match status" value="1"/>
</dbReference>
<organism evidence="5 6">
    <name type="scientific">Thalassospira lohafexi</name>
    <dbReference type="NCBI Taxonomy" id="744227"/>
    <lineage>
        <taxon>Bacteria</taxon>
        <taxon>Pseudomonadati</taxon>
        <taxon>Pseudomonadota</taxon>
        <taxon>Alphaproteobacteria</taxon>
        <taxon>Rhodospirillales</taxon>
        <taxon>Thalassospiraceae</taxon>
        <taxon>Thalassospira</taxon>
    </lineage>
</organism>
<protein>
    <submittedName>
        <fullName evidence="5">UDP-4-amino-4, 6-dideoxy-N-acetyl-beta-L-altrosamine transaminase</fullName>
    </submittedName>
</protein>
<dbReference type="Gene3D" id="3.90.1150.10">
    <property type="entry name" value="Aspartate Aminotransferase, domain 1"/>
    <property type="match status" value="1"/>
</dbReference>
<evidence type="ECO:0000313" key="5">
    <source>
        <dbReference type="EMBL" id="PKR60102.1"/>
    </source>
</evidence>
<dbReference type="CDD" id="cd00616">
    <property type="entry name" value="AHBA_syn"/>
    <property type="match status" value="1"/>
</dbReference>
<dbReference type="RefSeq" id="WP_101299345.1">
    <property type="nucleotide sequence ID" value="NZ_NXGX01000001.1"/>
</dbReference>
<proteinExistence type="inferred from homology"/>
<evidence type="ECO:0000256" key="2">
    <source>
        <dbReference type="PIRSR" id="PIRSR000390-1"/>
    </source>
</evidence>
<dbReference type="PIRSF" id="PIRSF000390">
    <property type="entry name" value="PLP_StrS"/>
    <property type="match status" value="1"/>
</dbReference>
<dbReference type="Gene3D" id="3.40.640.10">
    <property type="entry name" value="Type I PLP-dependent aspartate aminotransferase-like (Major domain)"/>
    <property type="match status" value="1"/>
</dbReference>
<dbReference type="InterPro" id="IPR015421">
    <property type="entry name" value="PyrdxlP-dep_Trfase_major"/>
</dbReference>
<sequence>MTQKFIPYGRQSIDQDDIEAIVKVLKSDYLTTGPAVNEFEGLLADKTNSNYAIVCNSGTAALHMAAHAIGLSENDAAIVPSVTFLASANAMTFTGAKVIFADCDPATGLMTKDHLENAILRAKKAGLCPKVVVPVHLAGQLCDMEAISKVARREGMFVIEDACHAIGTTYGPNLEHVAGDCKWSDLTAFSFHPVKTIAMGEGGAVTTNSSDFAKKLELFRNHGITRKPEEFISEDTGKDRSGEWGSWYYEMSEPGYNYRASDIQCALGSSQLKKLDMFAAKRRELREKYYSLENSLPEGIRLANRVPNCSPCPHLMIALFDNDFLGKGRNHVMEKLKNDGIGTQVHYIPVHLQPYYRTQTVGVDFSGTLSFYNSCLSLPIYTSMSPRDIEVVVSSLKNL</sequence>
<evidence type="ECO:0000256" key="4">
    <source>
        <dbReference type="RuleBase" id="RU004508"/>
    </source>
</evidence>
<gene>
    <name evidence="5" type="primary">pseC</name>
    <name evidence="5" type="ORF">COO92_01645</name>
</gene>
<evidence type="ECO:0000256" key="3">
    <source>
        <dbReference type="PIRSR" id="PIRSR000390-2"/>
    </source>
</evidence>
<dbReference type="InterPro" id="IPR000653">
    <property type="entry name" value="DegT/StrS_aminotransferase"/>
</dbReference>
<keyword evidence="6" id="KW-1185">Reference proteome</keyword>
<dbReference type="InterPro" id="IPR020026">
    <property type="entry name" value="PseC"/>
</dbReference>
<dbReference type="InterPro" id="IPR015424">
    <property type="entry name" value="PyrdxlP-dep_Trfase"/>
</dbReference>
<evidence type="ECO:0000313" key="6">
    <source>
        <dbReference type="Proteomes" id="UP000233332"/>
    </source>
</evidence>
<dbReference type="NCBIfam" id="TIGR03588">
    <property type="entry name" value="PseC"/>
    <property type="match status" value="1"/>
</dbReference>
<dbReference type="GO" id="GO:0030170">
    <property type="term" value="F:pyridoxal phosphate binding"/>
    <property type="evidence" value="ECO:0007669"/>
    <property type="project" value="TreeGrafter"/>
</dbReference>
<dbReference type="GO" id="GO:0000271">
    <property type="term" value="P:polysaccharide biosynthetic process"/>
    <property type="evidence" value="ECO:0007669"/>
    <property type="project" value="TreeGrafter"/>
</dbReference>
<name>A0A2N3LBD2_9PROT</name>
<comment type="caution">
    <text evidence="5">The sequence shown here is derived from an EMBL/GenBank/DDBJ whole genome shotgun (WGS) entry which is preliminary data.</text>
</comment>
<reference evidence="5 6" key="1">
    <citation type="submission" date="2017-09" db="EMBL/GenBank/DDBJ databases">
        <title>Biodiversity and function of Thalassospira species in the particle-attached aromatic-hydrocarbon-degrading consortia from the surface seawater of the China South Sea.</title>
        <authorList>
            <person name="Dong C."/>
            <person name="Lai Q."/>
            <person name="Shao Z."/>
        </authorList>
    </citation>
    <scope>NUCLEOTIDE SEQUENCE [LARGE SCALE GENOMIC DNA]</scope>
    <source>
        <strain evidence="5 6">139Z-12</strain>
    </source>
</reference>
<accession>A0A2N3LBD2</accession>
<evidence type="ECO:0000256" key="1">
    <source>
        <dbReference type="ARBA" id="ARBA00037999"/>
    </source>
</evidence>
<keyword evidence="3 4" id="KW-0663">Pyridoxal phosphate</keyword>
<comment type="similarity">
    <text evidence="1 4">Belongs to the DegT/DnrJ/EryC1 family.</text>
</comment>
<dbReference type="PANTHER" id="PTHR30244">
    <property type="entry name" value="TRANSAMINASE"/>
    <property type="match status" value="1"/>
</dbReference>
<dbReference type="SUPFAM" id="SSF53383">
    <property type="entry name" value="PLP-dependent transferases"/>
    <property type="match status" value="1"/>
</dbReference>
<dbReference type="Pfam" id="PF01041">
    <property type="entry name" value="DegT_DnrJ_EryC1"/>
    <property type="match status" value="1"/>
</dbReference>
<dbReference type="AlphaFoldDB" id="A0A2N3LBD2"/>